<feature type="compositionally biased region" description="Polar residues" evidence="2">
    <location>
        <begin position="577"/>
        <end position="604"/>
    </location>
</feature>
<dbReference type="SMART" id="SM00027">
    <property type="entry name" value="EH"/>
    <property type="match status" value="3"/>
</dbReference>
<dbReference type="GO" id="GO:0005737">
    <property type="term" value="C:cytoplasm"/>
    <property type="evidence" value="ECO:0007669"/>
    <property type="project" value="TreeGrafter"/>
</dbReference>
<feature type="compositionally biased region" description="Polar residues" evidence="2">
    <location>
        <begin position="135"/>
        <end position="151"/>
    </location>
</feature>
<proteinExistence type="predicted"/>
<dbReference type="CDD" id="cd00052">
    <property type="entry name" value="EH"/>
    <property type="match status" value="3"/>
</dbReference>
<feature type="coiled-coil region" evidence="1">
    <location>
        <begin position="456"/>
        <end position="518"/>
    </location>
</feature>
<feature type="compositionally biased region" description="Basic and acidic residues" evidence="2">
    <location>
        <begin position="519"/>
        <end position="533"/>
    </location>
</feature>
<accession>A0A8H7VKT6</accession>
<dbReference type="GO" id="GO:0005886">
    <property type="term" value="C:plasma membrane"/>
    <property type="evidence" value="ECO:0007669"/>
    <property type="project" value="TreeGrafter"/>
</dbReference>
<feature type="domain" description="EH" evidence="3">
    <location>
        <begin position="159"/>
        <end position="247"/>
    </location>
</feature>
<dbReference type="GO" id="GO:0016197">
    <property type="term" value="P:endosomal transport"/>
    <property type="evidence" value="ECO:0007669"/>
    <property type="project" value="TreeGrafter"/>
</dbReference>
<dbReference type="Proteomes" id="UP000646827">
    <property type="component" value="Unassembled WGS sequence"/>
</dbReference>
<dbReference type="InterPro" id="IPR002048">
    <property type="entry name" value="EF_hand_dom"/>
</dbReference>
<feature type="compositionally biased region" description="Polar residues" evidence="2">
    <location>
        <begin position="534"/>
        <end position="544"/>
    </location>
</feature>
<keyword evidence="6" id="KW-1185">Reference proteome</keyword>
<keyword evidence="1" id="KW-0175">Coiled coil</keyword>
<evidence type="ECO:0000259" key="3">
    <source>
        <dbReference type="PROSITE" id="PS50031"/>
    </source>
</evidence>
<gene>
    <name evidence="5" type="ORF">INT45_000301</name>
</gene>
<dbReference type="PROSITE" id="PS50222">
    <property type="entry name" value="EF_HAND_2"/>
    <property type="match status" value="2"/>
</dbReference>
<evidence type="ECO:0000259" key="4">
    <source>
        <dbReference type="PROSITE" id="PS50222"/>
    </source>
</evidence>
<comment type="caution">
    <text evidence="5">The sequence shown here is derived from an EMBL/GenBank/DDBJ whole genome shotgun (WGS) entry which is preliminary data.</text>
</comment>
<dbReference type="GO" id="GO:0005509">
    <property type="term" value="F:calcium ion binding"/>
    <property type="evidence" value="ECO:0007669"/>
    <property type="project" value="InterPro"/>
</dbReference>
<feature type="domain" description="EF-hand" evidence="4">
    <location>
        <begin position="56"/>
        <end position="91"/>
    </location>
</feature>
<dbReference type="PROSITE" id="PS50031">
    <property type="entry name" value="EH"/>
    <property type="match status" value="3"/>
</dbReference>
<dbReference type="Pfam" id="PF12763">
    <property type="entry name" value="EH"/>
    <property type="match status" value="3"/>
</dbReference>
<evidence type="ECO:0000256" key="2">
    <source>
        <dbReference type="SAM" id="MobiDB-lite"/>
    </source>
</evidence>
<dbReference type="InterPro" id="IPR000261">
    <property type="entry name" value="EH_dom"/>
</dbReference>
<feature type="region of interest" description="Disordered" evidence="2">
    <location>
        <begin position="396"/>
        <end position="433"/>
    </location>
</feature>
<feature type="domain" description="EH" evidence="3">
    <location>
        <begin position="23"/>
        <end position="107"/>
    </location>
</feature>
<protein>
    <submittedName>
        <fullName evidence="5">Uncharacterized protein</fullName>
    </submittedName>
</protein>
<dbReference type="SMART" id="SM00054">
    <property type="entry name" value="EFh"/>
    <property type="match status" value="4"/>
</dbReference>
<feature type="region of interest" description="Disordered" evidence="2">
    <location>
        <begin position="667"/>
        <end position="727"/>
    </location>
</feature>
<dbReference type="SUPFAM" id="SSF47473">
    <property type="entry name" value="EF-hand"/>
    <property type="match status" value="3"/>
</dbReference>
<dbReference type="PANTHER" id="PTHR11216">
    <property type="entry name" value="EH DOMAIN"/>
    <property type="match status" value="1"/>
</dbReference>
<dbReference type="GO" id="GO:0006897">
    <property type="term" value="P:endocytosis"/>
    <property type="evidence" value="ECO:0007669"/>
    <property type="project" value="TreeGrafter"/>
</dbReference>
<dbReference type="OrthoDB" id="524326at2759"/>
<feature type="compositionally biased region" description="Polar residues" evidence="2">
    <location>
        <begin position="399"/>
        <end position="433"/>
    </location>
</feature>
<feature type="region of interest" description="Disordered" evidence="2">
    <location>
        <begin position="754"/>
        <end position="835"/>
    </location>
</feature>
<dbReference type="Gene3D" id="1.10.238.10">
    <property type="entry name" value="EF-hand"/>
    <property type="match status" value="3"/>
</dbReference>
<dbReference type="AlphaFoldDB" id="A0A8H7VKT6"/>
<feature type="domain" description="EF-hand" evidence="4">
    <location>
        <begin position="287"/>
        <end position="322"/>
    </location>
</feature>
<evidence type="ECO:0000313" key="6">
    <source>
        <dbReference type="Proteomes" id="UP000646827"/>
    </source>
</evidence>
<feature type="region of interest" description="Disordered" evidence="2">
    <location>
        <begin position="112"/>
        <end position="154"/>
    </location>
</feature>
<feature type="compositionally biased region" description="Polar residues" evidence="2">
    <location>
        <begin position="774"/>
        <end position="797"/>
    </location>
</feature>
<dbReference type="InterPro" id="IPR011992">
    <property type="entry name" value="EF-hand-dom_pair"/>
</dbReference>
<organism evidence="5 6">
    <name type="scientific">Circinella minor</name>
    <dbReference type="NCBI Taxonomy" id="1195481"/>
    <lineage>
        <taxon>Eukaryota</taxon>
        <taxon>Fungi</taxon>
        <taxon>Fungi incertae sedis</taxon>
        <taxon>Mucoromycota</taxon>
        <taxon>Mucoromycotina</taxon>
        <taxon>Mucoromycetes</taxon>
        <taxon>Mucorales</taxon>
        <taxon>Lichtheimiaceae</taxon>
        <taxon>Circinella</taxon>
    </lineage>
</organism>
<evidence type="ECO:0000313" key="5">
    <source>
        <dbReference type="EMBL" id="KAG2224270.1"/>
    </source>
</evidence>
<feature type="domain" description="EH" evidence="3">
    <location>
        <begin position="288"/>
        <end position="377"/>
    </location>
</feature>
<reference evidence="5 6" key="1">
    <citation type="submission" date="2020-12" db="EMBL/GenBank/DDBJ databases">
        <title>Metabolic potential, ecology and presence of endohyphal bacteria is reflected in genomic diversity of Mucoromycotina.</title>
        <authorList>
            <person name="Muszewska A."/>
            <person name="Okrasinska A."/>
            <person name="Steczkiewicz K."/>
            <person name="Drgas O."/>
            <person name="Orlowska M."/>
            <person name="Perlinska-Lenart U."/>
            <person name="Aleksandrzak-Piekarczyk T."/>
            <person name="Szatraj K."/>
            <person name="Zielenkiewicz U."/>
            <person name="Pilsyk S."/>
            <person name="Malc E."/>
            <person name="Mieczkowski P."/>
            <person name="Kruszewska J.S."/>
            <person name="Biernat P."/>
            <person name="Pawlowska J."/>
        </authorList>
    </citation>
    <scope>NUCLEOTIDE SEQUENCE [LARGE SCALE GENOMIC DNA]</scope>
    <source>
        <strain evidence="5 6">CBS 142.35</strain>
    </source>
</reference>
<name>A0A8H7VKT6_9FUNG</name>
<feature type="region of interest" description="Disordered" evidence="2">
    <location>
        <begin position="519"/>
        <end position="607"/>
    </location>
</feature>
<sequence>MTSPNYNANASSGSWETLLDPQEKTHYVRFFRRADAEGKGVLLKDEAIAFFKKANVPDNILNEILDAADSDKKGFLTDQEFCIALKLIACAQHGIIPASPVLKTQVPLPQLDGIPVQQPQTPPPVPSTNRPTPASPNLQANNPATATSGSGNDAILPEERNKYINIFQSSGPVDGVLQADKARDIFMRSNLQSATLHQIWTLAATRKSNTLNQTEFIIAMHYIARSLQGQTLPPSLPASIYAAAASGRMLSPVMASRSPTLQRQTTGIFTSQQLHHPGRSEMDISAEEFAKYKEYFDKLDTNSTGFISGGDAVVFFRHSKLPETDLARIWDLADTQQAGQLNPQQFAVAMHLINRRTAGAQIPSALPDQVFSQQSTSASGPPQQQHQQTTADLLGLGGETNQQSSASQQPLATGNNYAAQPQQPLATGSSYATQRSELETNLVSVRAETLNQSERNNQLRTQLETENNAIVQLQATLEREKAALETLKQTALEAERQLALAKEKKEGLTQDIQMYKQESKHFQKRTESARQETQDIQNQQLSNNPPSPATHEAPAASNSNDFFKLSNAPPTELFATVQGNNTGSSNTPHIPTSPQSAGSPVSRQKTFDPFAGFKESNSKSATSSPNMSLNKLKEEAVAKQQARTGSPNVDISVIEAKFPDLSTMEQSFQSPVNTGNSGSVHSTPIQSHTMPIQQHQQQHTPKQSFASPQFQQQKPFAASPQLHHSDISLSPSQAKNVAKYGFDLAAFEGESSTTVPVTPVTGTSSSVKDDLNSLFGSPSPAGQQQGSTMVTSAVSQHDSSKSNDFDSIFGIPSTQSTQQQQKPDRTPTFDETFFS</sequence>
<dbReference type="EMBL" id="JAEPRB010000046">
    <property type="protein sequence ID" value="KAG2224270.1"/>
    <property type="molecule type" value="Genomic_DNA"/>
</dbReference>
<feature type="compositionally biased region" description="Polar residues" evidence="2">
    <location>
        <begin position="700"/>
        <end position="714"/>
    </location>
</feature>
<feature type="compositionally biased region" description="Polar residues" evidence="2">
    <location>
        <begin position="667"/>
        <end position="692"/>
    </location>
</feature>
<feature type="compositionally biased region" description="Low complexity" evidence="2">
    <location>
        <begin position="754"/>
        <end position="766"/>
    </location>
</feature>
<evidence type="ECO:0000256" key="1">
    <source>
        <dbReference type="SAM" id="Coils"/>
    </source>
</evidence>